<feature type="compositionally biased region" description="Basic and acidic residues" evidence="1">
    <location>
        <begin position="661"/>
        <end position="674"/>
    </location>
</feature>
<gene>
    <name evidence="2" type="ORF">CC86DRAFT_451876</name>
</gene>
<accession>A0A6A7AGG4</accession>
<evidence type="ECO:0000256" key="1">
    <source>
        <dbReference type="SAM" id="MobiDB-lite"/>
    </source>
</evidence>
<feature type="compositionally biased region" description="Low complexity" evidence="1">
    <location>
        <begin position="37"/>
        <end position="56"/>
    </location>
</feature>
<feature type="compositionally biased region" description="Basic and acidic residues" evidence="1">
    <location>
        <begin position="728"/>
        <end position="757"/>
    </location>
</feature>
<feature type="region of interest" description="Disordered" evidence="1">
    <location>
        <begin position="162"/>
        <end position="260"/>
    </location>
</feature>
<name>A0A6A7AGG4_9PLEO</name>
<feature type="compositionally biased region" description="Basic residues" evidence="1">
    <location>
        <begin position="596"/>
        <end position="605"/>
    </location>
</feature>
<evidence type="ECO:0000313" key="2">
    <source>
        <dbReference type="EMBL" id="KAF2832326.1"/>
    </source>
</evidence>
<feature type="compositionally biased region" description="Basic and acidic residues" evidence="1">
    <location>
        <begin position="581"/>
        <end position="595"/>
    </location>
</feature>
<protein>
    <submittedName>
        <fullName evidence="2">Uncharacterized protein</fullName>
    </submittedName>
</protein>
<feature type="compositionally biased region" description="Basic and acidic residues" evidence="1">
    <location>
        <begin position="475"/>
        <end position="485"/>
    </location>
</feature>
<feature type="compositionally biased region" description="Gly residues" evidence="1">
    <location>
        <begin position="802"/>
        <end position="815"/>
    </location>
</feature>
<sequence length="830" mass="88426">MAPYNQQTHPHGPPGYGSLGRGGGNNGGRGNGKKGRGNNNCNGNGNNGGNNNNNNNWRTPSYGNSGYGPRDVPDGRIQEAHQGWGAQYGGGSYPVPMGAMGSYTHPTYIQPAAAMGFDPRTASAGQGPLVSMQIPSHASSHATFSAQNTPISIPSLPVAMLAPMPSSPTSSGKKTISPSTNADITGGAVGLSQASTVEISRSQGASTRVRRSSSVGASSRASVHTPAQKQPTKPPTSRSNAKVSPFPLGADGDGYLPREGQTLPIDKLHQTIQNAFEGVDQQVLLQLEDVEEGFTASLQKTLVDACTAHESQEASQQKQRETILDHIHTARASEVRHEKNVIWSQNAFAQKMKEACKLGGDEKDAAQRKAIDWIQAATAESLIAAERRAVIEECRRDLLVLDNVRVIAATTYAVAIQDVVAKALGSVKGKSDNISAVEEDLNTHARSADVANTIADSGEAVKLTTDLPHNLAPMEGKKTSDEEKLFTPVQQANQPSVLERDEERIALRQPEDNSATHKEQLKPQEKPESKAVKTQEPQKTKQPRKKGKNGGQQPTLKPTEAVVKTEEPAQKSRAPTPKPQETVDHGATKILEQHHGAKQSKKKGKTANQELKSTPQHTASKVQDPGLKPQEPTHKPDEPRETSKASPVARTEKSSLMFDDDTSKPQEESKDEPAKYSQSLEPSIMNIPTEHGTVKKLAITVNGHTIMNPGDIAALLEGEQARKNNAAVKDDSMEDEAKEKFEIKDKGKTPLKGEKNKASKTVPDPLAVRLAAALAQANSPAVVQLAKRKKKSKKKKDSSGDGKTGGDGPANGPGTAGPQPPATEDVRKGG</sequence>
<feature type="region of interest" description="Disordered" evidence="1">
    <location>
        <begin position="1"/>
        <end position="76"/>
    </location>
</feature>
<feature type="region of interest" description="Disordered" evidence="1">
    <location>
        <begin position="725"/>
        <end position="830"/>
    </location>
</feature>
<evidence type="ECO:0000313" key="3">
    <source>
        <dbReference type="Proteomes" id="UP000799424"/>
    </source>
</evidence>
<feature type="compositionally biased region" description="Low complexity" evidence="1">
    <location>
        <begin position="204"/>
        <end position="231"/>
    </location>
</feature>
<dbReference type="AlphaFoldDB" id="A0A6A7AGG4"/>
<dbReference type="OrthoDB" id="10685140at2759"/>
<keyword evidence="3" id="KW-1185">Reference proteome</keyword>
<reference evidence="2" key="1">
    <citation type="journal article" date="2020" name="Stud. Mycol.">
        <title>101 Dothideomycetes genomes: a test case for predicting lifestyles and emergence of pathogens.</title>
        <authorList>
            <person name="Haridas S."/>
            <person name="Albert R."/>
            <person name="Binder M."/>
            <person name="Bloem J."/>
            <person name="Labutti K."/>
            <person name="Salamov A."/>
            <person name="Andreopoulos B."/>
            <person name="Baker S."/>
            <person name="Barry K."/>
            <person name="Bills G."/>
            <person name="Bluhm B."/>
            <person name="Cannon C."/>
            <person name="Castanera R."/>
            <person name="Culley D."/>
            <person name="Daum C."/>
            <person name="Ezra D."/>
            <person name="Gonzalez J."/>
            <person name="Henrissat B."/>
            <person name="Kuo A."/>
            <person name="Liang C."/>
            <person name="Lipzen A."/>
            <person name="Lutzoni F."/>
            <person name="Magnuson J."/>
            <person name="Mondo S."/>
            <person name="Nolan M."/>
            <person name="Ohm R."/>
            <person name="Pangilinan J."/>
            <person name="Park H.-J."/>
            <person name="Ramirez L."/>
            <person name="Alfaro M."/>
            <person name="Sun H."/>
            <person name="Tritt A."/>
            <person name="Yoshinaga Y."/>
            <person name="Zwiers L.-H."/>
            <person name="Turgeon B."/>
            <person name="Goodwin S."/>
            <person name="Spatafora J."/>
            <person name="Crous P."/>
            <person name="Grigoriev I."/>
        </authorList>
    </citation>
    <scope>NUCLEOTIDE SEQUENCE</scope>
    <source>
        <strain evidence="2">CBS 113818</strain>
    </source>
</reference>
<feature type="compositionally biased region" description="Gly residues" evidence="1">
    <location>
        <begin position="14"/>
        <end position="30"/>
    </location>
</feature>
<dbReference type="Proteomes" id="UP000799424">
    <property type="component" value="Unassembled WGS sequence"/>
</dbReference>
<proteinExistence type="predicted"/>
<organism evidence="2 3">
    <name type="scientific">Ophiobolus disseminans</name>
    <dbReference type="NCBI Taxonomy" id="1469910"/>
    <lineage>
        <taxon>Eukaryota</taxon>
        <taxon>Fungi</taxon>
        <taxon>Dikarya</taxon>
        <taxon>Ascomycota</taxon>
        <taxon>Pezizomycotina</taxon>
        <taxon>Dothideomycetes</taxon>
        <taxon>Pleosporomycetidae</taxon>
        <taxon>Pleosporales</taxon>
        <taxon>Pleosporineae</taxon>
        <taxon>Phaeosphaeriaceae</taxon>
        <taxon>Ophiobolus</taxon>
    </lineage>
</organism>
<feature type="compositionally biased region" description="Polar residues" evidence="1">
    <location>
        <begin position="606"/>
        <end position="621"/>
    </location>
</feature>
<feature type="compositionally biased region" description="Polar residues" evidence="1">
    <location>
        <begin position="167"/>
        <end position="183"/>
    </location>
</feature>
<feature type="compositionally biased region" description="Basic residues" evidence="1">
    <location>
        <begin position="786"/>
        <end position="796"/>
    </location>
</feature>
<dbReference type="EMBL" id="MU006217">
    <property type="protein sequence ID" value="KAF2832326.1"/>
    <property type="molecule type" value="Genomic_DNA"/>
</dbReference>
<feature type="compositionally biased region" description="Basic and acidic residues" evidence="1">
    <location>
        <begin position="631"/>
        <end position="643"/>
    </location>
</feature>
<feature type="compositionally biased region" description="Polar residues" evidence="1">
    <location>
        <begin position="192"/>
        <end position="203"/>
    </location>
</feature>
<feature type="region of interest" description="Disordered" evidence="1">
    <location>
        <begin position="466"/>
        <end position="689"/>
    </location>
</feature>
<feature type="compositionally biased region" description="Low complexity" evidence="1">
    <location>
        <begin position="762"/>
        <end position="783"/>
    </location>
</feature>
<feature type="compositionally biased region" description="Basic and acidic residues" evidence="1">
    <location>
        <begin position="498"/>
        <end position="539"/>
    </location>
</feature>